<name>A0A481YW76_9VIRU</name>
<keyword evidence="1" id="KW-1133">Transmembrane helix</keyword>
<keyword evidence="1" id="KW-0812">Transmembrane</keyword>
<proteinExistence type="predicted"/>
<feature type="transmembrane region" description="Helical" evidence="1">
    <location>
        <begin position="47"/>
        <end position="66"/>
    </location>
</feature>
<dbReference type="EMBL" id="MK500349">
    <property type="protein sequence ID" value="QBK87369.1"/>
    <property type="molecule type" value="Genomic_DNA"/>
</dbReference>
<keyword evidence="1" id="KW-0472">Membrane</keyword>
<sequence length="70" mass="7714">MVNIKDILLAVLVGYIVLDLSFSFVLKRKRPLLFQHMANVVKKEKGSMCIAVVLAVLAGAGTYYLASQNM</sequence>
<protein>
    <submittedName>
        <fullName evidence="2">Uncharacterized protein</fullName>
    </submittedName>
</protein>
<accession>A0A481YW76</accession>
<reference evidence="2" key="1">
    <citation type="journal article" date="2019" name="MBio">
        <title>Virus Genomes from Deep Sea Sediments Expand the Ocean Megavirome and Support Independent Origins of Viral Gigantism.</title>
        <authorList>
            <person name="Backstrom D."/>
            <person name="Yutin N."/>
            <person name="Jorgensen S.L."/>
            <person name="Dharamshi J."/>
            <person name="Homa F."/>
            <person name="Zaremba-Niedwiedzka K."/>
            <person name="Spang A."/>
            <person name="Wolf Y.I."/>
            <person name="Koonin E.V."/>
            <person name="Ettema T.J."/>
        </authorList>
    </citation>
    <scope>NUCLEOTIDE SEQUENCE</scope>
</reference>
<organism evidence="2">
    <name type="scientific">Marseillevirus LCMAC201</name>
    <dbReference type="NCBI Taxonomy" id="2506605"/>
    <lineage>
        <taxon>Viruses</taxon>
        <taxon>Varidnaviria</taxon>
        <taxon>Bamfordvirae</taxon>
        <taxon>Nucleocytoviricota</taxon>
        <taxon>Megaviricetes</taxon>
        <taxon>Pimascovirales</taxon>
        <taxon>Pimascovirales incertae sedis</taxon>
        <taxon>Marseilleviridae</taxon>
    </lineage>
</organism>
<gene>
    <name evidence="2" type="ORF">LCMAC201_02790</name>
</gene>
<feature type="transmembrane region" description="Helical" evidence="1">
    <location>
        <begin position="6"/>
        <end position="26"/>
    </location>
</feature>
<evidence type="ECO:0000313" key="2">
    <source>
        <dbReference type="EMBL" id="QBK87369.1"/>
    </source>
</evidence>
<evidence type="ECO:0000256" key="1">
    <source>
        <dbReference type="SAM" id="Phobius"/>
    </source>
</evidence>